<dbReference type="InterPro" id="IPR036291">
    <property type="entry name" value="NAD(P)-bd_dom_sf"/>
</dbReference>
<dbReference type="RefSeq" id="WP_060862164.1">
    <property type="nucleotide sequence ID" value="NZ_LIRB01000141.1"/>
</dbReference>
<dbReference type="Pfam" id="PF22725">
    <property type="entry name" value="GFO_IDH_MocA_C3"/>
    <property type="match status" value="1"/>
</dbReference>
<dbReference type="OrthoDB" id="9815825at2"/>
<evidence type="ECO:0000259" key="1">
    <source>
        <dbReference type="Pfam" id="PF22725"/>
    </source>
</evidence>
<evidence type="ECO:0000313" key="3">
    <source>
        <dbReference type="Proteomes" id="UP000070475"/>
    </source>
</evidence>
<dbReference type="PANTHER" id="PTHR43377:SF1">
    <property type="entry name" value="BILIVERDIN REDUCTASE A"/>
    <property type="match status" value="1"/>
</dbReference>
<keyword evidence="3" id="KW-1185">Reference proteome</keyword>
<gene>
    <name evidence="2" type="ORF">AMQ84_22400</name>
</gene>
<dbReference type="SUPFAM" id="SSF55347">
    <property type="entry name" value="Glyceraldehyde-3-phosphate dehydrogenase-like, C-terminal domain"/>
    <property type="match status" value="1"/>
</dbReference>
<feature type="domain" description="GFO/IDH/MocA-like oxidoreductase" evidence="1">
    <location>
        <begin position="115"/>
        <end position="232"/>
    </location>
</feature>
<dbReference type="Gene3D" id="3.40.50.720">
    <property type="entry name" value="NAD(P)-binding Rossmann-like Domain"/>
    <property type="match status" value="1"/>
</dbReference>
<dbReference type="Proteomes" id="UP000070475">
    <property type="component" value="Unassembled WGS sequence"/>
</dbReference>
<evidence type="ECO:0000313" key="2">
    <source>
        <dbReference type="EMBL" id="KWX73803.1"/>
    </source>
</evidence>
<protein>
    <submittedName>
        <fullName evidence="2">Oxidoreductase</fullName>
    </submittedName>
</protein>
<dbReference type="InterPro" id="IPR051450">
    <property type="entry name" value="Gfo/Idh/MocA_Oxidoreductases"/>
</dbReference>
<comment type="caution">
    <text evidence="2">The sequence shown here is derived from an EMBL/GenBank/DDBJ whole genome shotgun (WGS) entry which is preliminary data.</text>
</comment>
<dbReference type="EMBL" id="LIRB01000141">
    <property type="protein sequence ID" value="KWX73803.1"/>
    <property type="molecule type" value="Genomic_DNA"/>
</dbReference>
<proteinExistence type="predicted"/>
<reference evidence="2 3" key="1">
    <citation type="submission" date="2015-08" db="EMBL/GenBank/DDBJ databases">
        <title>Genomes of Paenibacillus riograndensis.</title>
        <authorList>
            <person name="Sant'Anna F.H."/>
            <person name="Souza R."/>
            <person name="Ambrosini A."/>
            <person name="Bach E."/>
            <person name="Fernandes G."/>
            <person name="Balsanelli E."/>
            <person name="Baura V.A."/>
            <person name="Pedrosa F.O."/>
            <person name="Souza E.M."/>
            <person name="Passaglia L."/>
        </authorList>
    </citation>
    <scope>NUCLEOTIDE SEQUENCE [LARGE SCALE GENOMIC DNA]</scope>
    <source>
        <strain evidence="2 3">CAS34</strain>
    </source>
</reference>
<dbReference type="PANTHER" id="PTHR43377">
    <property type="entry name" value="BILIVERDIN REDUCTASE A"/>
    <property type="match status" value="1"/>
</dbReference>
<dbReference type="SUPFAM" id="SSF51735">
    <property type="entry name" value="NAD(P)-binding Rossmann-fold domains"/>
    <property type="match status" value="1"/>
</dbReference>
<dbReference type="Gene3D" id="3.30.360.10">
    <property type="entry name" value="Dihydrodipicolinate Reductase, domain 2"/>
    <property type="match status" value="1"/>
</dbReference>
<organism evidence="2 3">
    <name type="scientific">Paenibacillus riograndensis</name>
    <dbReference type="NCBI Taxonomy" id="483937"/>
    <lineage>
        <taxon>Bacteria</taxon>
        <taxon>Bacillati</taxon>
        <taxon>Bacillota</taxon>
        <taxon>Bacilli</taxon>
        <taxon>Bacillales</taxon>
        <taxon>Paenibacillaceae</taxon>
        <taxon>Paenibacillus</taxon>
        <taxon>Paenibacillus sonchi group</taxon>
    </lineage>
</organism>
<dbReference type="AlphaFoldDB" id="A0A132TRN7"/>
<sequence length="305" mass="34786">MRAIVIGYGSIGQRHVRLLQSLNIETAVVSQRKVDFPTVFSNIAEAINIFNPQYIVISNKTNEHFETVAYLLSNHWSGKTLVEKPLFHRNITTALDPAATEIFVGYNLRFHPILQKLKQDLSGKKIVSVMVYTGQYLPSWRPERDYTLSYSARQEEGGGVLRDLSHELDYITWLFGDWVRLCAIGGHFSSLSISGADTVGVIMETQKSPLIQLQINYLDHLGRRELIVVTDECTYKADLVSGTYHCNGESELFRVNRDFTYLEQHKAVINNEFSNLCSFTQGIDIVQMIDYIEESVRIRGWVDNV</sequence>
<accession>A0A132TRN7</accession>
<dbReference type="PATRIC" id="fig|483937.3.peg.6984"/>
<dbReference type="InterPro" id="IPR055170">
    <property type="entry name" value="GFO_IDH_MocA-like_dom"/>
</dbReference>
<name>A0A132TRN7_9BACL</name>